<organism evidence="1 2">
    <name type="scientific">Hymenobacter elongatus</name>
    <dbReference type="NCBI Taxonomy" id="877208"/>
    <lineage>
        <taxon>Bacteria</taxon>
        <taxon>Pseudomonadati</taxon>
        <taxon>Bacteroidota</taxon>
        <taxon>Cytophagia</taxon>
        <taxon>Cytophagales</taxon>
        <taxon>Hymenobacteraceae</taxon>
        <taxon>Hymenobacter</taxon>
    </lineage>
</organism>
<proteinExistence type="predicted"/>
<name>A0A4Z0PQX3_9BACT</name>
<dbReference type="AlphaFoldDB" id="A0A4Z0PQX3"/>
<keyword evidence="2" id="KW-1185">Reference proteome</keyword>
<evidence type="ECO:0000313" key="1">
    <source>
        <dbReference type="EMBL" id="TGE19749.1"/>
    </source>
</evidence>
<accession>A0A4Z0PQX3</accession>
<gene>
    <name evidence="1" type="ORF">E5J99_03030</name>
</gene>
<comment type="caution">
    <text evidence="1">The sequence shown here is derived from an EMBL/GenBank/DDBJ whole genome shotgun (WGS) entry which is preliminary data.</text>
</comment>
<dbReference type="EMBL" id="SRLD01000003">
    <property type="protein sequence ID" value="TGE19749.1"/>
    <property type="molecule type" value="Genomic_DNA"/>
</dbReference>
<reference evidence="1 2" key="1">
    <citation type="submission" date="2019-04" db="EMBL/GenBank/DDBJ databases">
        <authorList>
            <person name="Feng G."/>
            <person name="Zhang J."/>
            <person name="Zhu H."/>
        </authorList>
    </citation>
    <scope>NUCLEOTIDE SEQUENCE [LARGE SCALE GENOMIC DNA]</scope>
    <source>
        <strain evidence="1 2">JCM 17223</strain>
    </source>
</reference>
<evidence type="ECO:0000313" key="2">
    <source>
        <dbReference type="Proteomes" id="UP000297739"/>
    </source>
</evidence>
<dbReference type="Proteomes" id="UP000297739">
    <property type="component" value="Unassembled WGS sequence"/>
</dbReference>
<dbReference type="OrthoDB" id="884362at2"/>
<dbReference type="RefSeq" id="WP_135496237.1">
    <property type="nucleotide sequence ID" value="NZ_SRLD01000003.1"/>
</dbReference>
<protein>
    <recommendedName>
        <fullName evidence="3">STAS/SEC14 domain-containing protein</fullName>
    </recommendedName>
</protein>
<sequence length="151" mass="17779">MQPVPTADFLQLIHRPELQMLIARWMRQTTAEEMRAGYQHLLRTALEHNCRLWLVDARRRDHSNKEGTPWMIETFFPQVAQRMGPSVYMAYLFAPAHLRDIEADAAVPTLHFFDDRPYHLQRFLEERTAMEWLAACRLQLAQVPQPGPAQR</sequence>
<evidence type="ECO:0008006" key="3">
    <source>
        <dbReference type="Google" id="ProtNLM"/>
    </source>
</evidence>